<gene>
    <name evidence="1" type="ORF">A4U43_C03F27240</name>
</gene>
<dbReference type="EMBL" id="CM007383">
    <property type="protein sequence ID" value="ONK76396.1"/>
    <property type="molecule type" value="Genomic_DNA"/>
</dbReference>
<proteinExistence type="predicted"/>
<protein>
    <submittedName>
        <fullName evidence="1">Uncharacterized protein</fullName>
    </submittedName>
</protein>
<dbReference type="Gramene" id="ONK76396">
    <property type="protein sequence ID" value="ONK76396"/>
    <property type="gene ID" value="A4U43_C03F27240"/>
</dbReference>
<reference evidence="2" key="1">
    <citation type="journal article" date="2017" name="Nat. Commun.">
        <title>The asparagus genome sheds light on the origin and evolution of a young Y chromosome.</title>
        <authorList>
            <person name="Harkess A."/>
            <person name="Zhou J."/>
            <person name="Xu C."/>
            <person name="Bowers J.E."/>
            <person name="Van der Hulst R."/>
            <person name="Ayyampalayam S."/>
            <person name="Mercati F."/>
            <person name="Riccardi P."/>
            <person name="McKain M.R."/>
            <person name="Kakrana A."/>
            <person name="Tang H."/>
            <person name="Ray J."/>
            <person name="Groenendijk J."/>
            <person name="Arikit S."/>
            <person name="Mathioni S.M."/>
            <person name="Nakano M."/>
            <person name="Shan H."/>
            <person name="Telgmann-Rauber A."/>
            <person name="Kanno A."/>
            <person name="Yue Z."/>
            <person name="Chen H."/>
            <person name="Li W."/>
            <person name="Chen Y."/>
            <person name="Xu X."/>
            <person name="Zhang Y."/>
            <person name="Luo S."/>
            <person name="Chen H."/>
            <person name="Gao J."/>
            <person name="Mao Z."/>
            <person name="Pires J.C."/>
            <person name="Luo M."/>
            <person name="Kudrna D."/>
            <person name="Wing R.A."/>
            <person name="Meyers B.C."/>
            <person name="Yi K."/>
            <person name="Kong H."/>
            <person name="Lavrijsen P."/>
            <person name="Sunseri F."/>
            <person name="Falavigna A."/>
            <person name="Ye Y."/>
            <person name="Leebens-Mack J.H."/>
            <person name="Chen G."/>
        </authorList>
    </citation>
    <scope>NUCLEOTIDE SEQUENCE [LARGE SCALE GENOMIC DNA]</scope>
    <source>
        <strain evidence="2">cv. DH0086</strain>
    </source>
</reference>
<evidence type="ECO:0000313" key="2">
    <source>
        <dbReference type="Proteomes" id="UP000243459"/>
    </source>
</evidence>
<accession>A0A5P1FDB5</accession>
<evidence type="ECO:0000313" key="1">
    <source>
        <dbReference type="EMBL" id="ONK76396.1"/>
    </source>
</evidence>
<organism evidence="1 2">
    <name type="scientific">Asparagus officinalis</name>
    <name type="common">Garden asparagus</name>
    <dbReference type="NCBI Taxonomy" id="4686"/>
    <lineage>
        <taxon>Eukaryota</taxon>
        <taxon>Viridiplantae</taxon>
        <taxon>Streptophyta</taxon>
        <taxon>Embryophyta</taxon>
        <taxon>Tracheophyta</taxon>
        <taxon>Spermatophyta</taxon>
        <taxon>Magnoliopsida</taxon>
        <taxon>Liliopsida</taxon>
        <taxon>Asparagales</taxon>
        <taxon>Asparagaceae</taxon>
        <taxon>Asparagoideae</taxon>
        <taxon>Asparagus</taxon>
    </lineage>
</organism>
<dbReference type="Proteomes" id="UP000243459">
    <property type="component" value="Chromosome 3"/>
</dbReference>
<name>A0A5P1FDB5_ASPOF</name>
<sequence>MDPLVREPHFQHIPFNKKEYDLEDEKGMAIIEFFEALHYNNGKMAIDDHIILSLPHLFFKENEVQEEFEESMVLGLIAQRGKERYELMMSTKERRPQVILKNTVYDSLQELPIEDSNQFRFVNPLEYKYEYLVQDSHTSEREPIFPSGEEILESHSTGDEGIEAIDE</sequence>
<dbReference type="AlphaFoldDB" id="A0A5P1FDB5"/>
<keyword evidence="2" id="KW-1185">Reference proteome</keyword>